<evidence type="ECO:0000256" key="6">
    <source>
        <dbReference type="ARBA" id="ARBA00022692"/>
    </source>
</evidence>
<evidence type="ECO:0000256" key="7">
    <source>
        <dbReference type="ARBA" id="ARBA00022723"/>
    </source>
</evidence>
<feature type="region of interest" description="Disordered" evidence="17">
    <location>
        <begin position="410"/>
        <end position="437"/>
    </location>
</feature>
<comment type="caution">
    <text evidence="19">The sequence shown here is derived from an EMBL/GenBank/DDBJ whole genome shotgun (WGS) entry which is preliminary data.</text>
</comment>
<evidence type="ECO:0000256" key="12">
    <source>
        <dbReference type="ARBA" id="ARBA00022989"/>
    </source>
</evidence>
<evidence type="ECO:0000256" key="11">
    <source>
        <dbReference type="ARBA" id="ARBA00022946"/>
    </source>
</evidence>
<feature type="domain" description="MYND-type" evidence="18">
    <location>
        <begin position="969"/>
        <end position="1004"/>
    </location>
</feature>
<evidence type="ECO:0000256" key="13">
    <source>
        <dbReference type="ARBA" id="ARBA00023136"/>
    </source>
</evidence>
<evidence type="ECO:0000259" key="18">
    <source>
        <dbReference type="Pfam" id="PF01753"/>
    </source>
</evidence>
<evidence type="ECO:0000256" key="4">
    <source>
        <dbReference type="ARBA" id="ARBA00022640"/>
    </source>
</evidence>
<keyword evidence="13" id="KW-0472">Membrane</keyword>
<keyword evidence="4" id="KW-0934">Plastid</keyword>
<evidence type="ECO:0000313" key="20">
    <source>
        <dbReference type="Proteomes" id="UP000612055"/>
    </source>
</evidence>
<dbReference type="PANTHER" id="PTHR32523:SF8">
    <property type="entry name" value="DOLICHOL KINASE"/>
    <property type="match status" value="1"/>
</dbReference>
<keyword evidence="3" id="KW-0150">Chloroplast</keyword>
<keyword evidence="12" id="KW-1133">Transmembrane helix</keyword>
<accession>A0A836BXF0</accession>
<dbReference type="GO" id="GO:0008270">
    <property type="term" value="F:zinc ion binding"/>
    <property type="evidence" value="ECO:0007669"/>
    <property type="project" value="UniProtKB-KW"/>
</dbReference>
<proteinExistence type="inferred from homology"/>
<keyword evidence="7" id="KW-0479">Metal-binding</keyword>
<evidence type="ECO:0000256" key="2">
    <source>
        <dbReference type="ARBA" id="ARBA00010794"/>
    </source>
</evidence>
<evidence type="ECO:0000256" key="3">
    <source>
        <dbReference type="ARBA" id="ARBA00022528"/>
    </source>
</evidence>
<keyword evidence="8" id="KW-0863">Zinc-finger</keyword>
<organism evidence="19 20">
    <name type="scientific">Edaphochlamys debaryana</name>
    <dbReference type="NCBI Taxonomy" id="47281"/>
    <lineage>
        <taxon>Eukaryota</taxon>
        <taxon>Viridiplantae</taxon>
        <taxon>Chlorophyta</taxon>
        <taxon>core chlorophytes</taxon>
        <taxon>Chlorophyceae</taxon>
        <taxon>CS clade</taxon>
        <taxon>Chlamydomonadales</taxon>
        <taxon>Chlamydomonadales incertae sedis</taxon>
        <taxon>Edaphochlamys</taxon>
    </lineage>
</organism>
<dbReference type="AlphaFoldDB" id="A0A836BXF0"/>
<protein>
    <recommendedName>
        <fullName evidence="15">phytol kinase</fullName>
        <ecNumber evidence="15">2.7.1.182</ecNumber>
    </recommendedName>
</protein>
<dbReference type="GO" id="GO:0016020">
    <property type="term" value="C:membrane"/>
    <property type="evidence" value="ECO:0007669"/>
    <property type="project" value="UniProtKB-SubCell"/>
</dbReference>
<keyword evidence="20" id="KW-1185">Reference proteome</keyword>
<comment type="similarity">
    <text evidence="2">Belongs to the polyprenol kinase family.</text>
</comment>
<keyword evidence="11" id="KW-0809">Transit peptide</keyword>
<evidence type="ECO:0000256" key="15">
    <source>
        <dbReference type="ARBA" id="ARBA00039024"/>
    </source>
</evidence>
<dbReference type="EMBL" id="JAEHOE010000056">
    <property type="protein sequence ID" value="KAG2491158.1"/>
    <property type="molecule type" value="Genomic_DNA"/>
</dbReference>
<dbReference type="GO" id="GO:0009507">
    <property type="term" value="C:chloroplast"/>
    <property type="evidence" value="ECO:0007669"/>
    <property type="project" value="UniProtKB-SubCell"/>
</dbReference>
<evidence type="ECO:0000313" key="19">
    <source>
        <dbReference type="EMBL" id="KAG2491158.1"/>
    </source>
</evidence>
<evidence type="ECO:0000256" key="1">
    <source>
        <dbReference type="ARBA" id="ARBA00004508"/>
    </source>
</evidence>
<dbReference type="InterPro" id="IPR039606">
    <property type="entry name" value="Phytol/farnesol_kinase"/>
</dbReference>
<evidence type="ECO:0000256" key="10">
    <source>
        <dbReference type="ARBA" id="ARBA00022833"/>
    </source>
</evidence>
<dbReference type="OrthoDB" id="265717at2759"/>
<evidence type="ECO:0000256" key="14">
    <source>
        <dbReference type="ARBA" id="ARBA00024015"/>
    </source>
</evidence>
<comment type="subcellular location">
    <subcellularLocation>
        <location evidence="1">Plastid</location>
        <location evidence="1">Chloroplast membrane</location>
        <topology evidence="1">Multi-pass membrane protein</topology>
    </subcellularLocation>
</comment>
<dbReference type="Proteomes" id="UP000612055">
    <property type="component" value="Unassembled WGS sequence"/>
</dbReference>
<dbReference type="InterPro" id="IPR002893">
    <property type="entry name" value="Znf_MYND"/>
</dbReference>
<evidence type="ECO:0000256" key="5">
    <source>
        <dbReference type="ARBA" id="ARBA00022679"/>
    </source>
</evidence>
<feature type="compositionally biased region" description="Low complexity" evidence="17">
    <location>
        <begin position="315"/>
        <end position="342"/>
    </location>
</feature>
<keyword evidence="6" id="KW-0812">Transmembrane</keyword>
<keyword evidence="5" id="KW-0808">Transferase</keyword>
<comment type="catalytic activity">
    <reaction evidence="16">
        <text>phytol + CTP = phytyl phosphate + CDP + H(+)</text>
        <dbReference type="Rhea" id="RHEA:38055"/>
        <dbReference type="ChEBI" id="CHEBI:15378"/>
        <dbReference type="ChEBI" id="CHEBI:17327"/>
        <dbReference type="ChEBI" id="CHEBI:37563"/>
        <dbReference type="ChEBI" id="CHEBI:58069"/>
        <dbReference type="ChEBI" id="CHEBI:75483"/>
        <dbReference type="EC" id="2.7.1.182"/>
    </reaction>
</comment>
<feature type="region of interest" description="Disordered" evidence="17">
    <location>
        <begin position="651"/>
        <end position="674"/>
    </location>
</feature>
<dbReference type="Pfam" id="PF01753">
    <property type="entry name" value="zf-MYND"/>
    <property type="match status" value="1"/>
</dbReference>
<feature type="compositionally biased region" description="Gly residues" evidence="17">
    <location>
        <begin position="662"/>
        <end position="674"/>
    </location>
</feature>
<keyword evidence="9" id="KW-0418">Kinase</keyword>
<dbReference type="GO" id="GO:0010276">
    <property type="term" value="F:phytol kinase activity"/>
    <property type="evidence" value="ECO:0007669"/>
    <property type="project" value="UniProtKB-EC"/>
</dbReference>
<gene>
    <name evidence="19" type="ORF">HYH03_010598</name>
</gene>
<keyword evidence="10" id="KW-0862">Zinc</keyword>
<reference evidence="19" key="1">
    <citation type="journal article" date="2020" name="bioRxiv">
        <title>Comparative genomics of Chlamydomonas.</title>
        <authorList>
            <person name="Craig R.J."/>
            <person name="Hasan A.R."/>
            <person name="Ness R.W."/>
            <person name="Keightley P.D."/>
        </authorList>
    </citation>
    <scope>NUCLEOTIDE SEQUENCE</scope>
    <source>
        <strain evidence="19">CCAP 11/70</strain>
    </source>
</reference>
<feature type="compositionally biased region" description="Pro residues" evidence="17">
    <location>
        <begin position="410"/>
        <end position="425"/>
    </location>
</feature>
<sequence length="1006" mass="103554">MDAATTLRAERLSEGAAASLWNTKSQQTGANLYRLLMIGVRRLASQEAEQPWRILVPAILRAVSLALGPETPAKQRADLIQLLLKTDLFQCVSRVLARVPSAGPIPAARNLRALTRAVAKLLELLISSAAFDFQLMGNPVSAKLVDKLLQSGIVEHLARALLLLAGPGAASAAAGPGPSGARVGPAAGPGWQDLEAATVDLCEVMAVGVMACKMDRPDAKRLGSGLLKGPCLQHFMLVHLLSQLHALDGAATHGLAPAALLPPARSTPVPQTPASEEIAAAVGADTVADGKTLNASYSRSAVSWWMHLVSLTPPTSTASKSRGGASTSSARAGTSGASAGAAAGAGGSCRSRSDSWRPWGENARLPVSAAALQVLCLRLASAAAWCLETQPRTQARAFLSEFGFGLNLPAPPPPAPSPPLPPLPPAAFRGSPPAREPLSRPEALALLFQCLNAALAASNPPAPADGSEDDYGTHCPARYWGAALRGVRALAAEGPDATVSLQLWSGSKCDARALLDLVRPRLPVLDLPLPLRPHPALAAALDSGYVPFMEALLRRHHGPSAEEAAWAVADVFAAFPRLVGLYAHADPAPLASFLATGAKLLLKAVSGIKPSAAPGASDAIVQVLSNAAEWVAGDNVVLGLVDVVPKVAEAPAAGKRSRGRPQSGGGGSGGGGGAGQTDALLKPGWWLEAAQGGASGAGEGGSGSGSAGAEVLADLASSPHRRFLTLATFTLSRWLPALARLAHRMLDMAVITCPPGGAGGVSMQACTFAYSHALPILKWIPVLAIAACPPPGVPTPAAEAATWRRLLLEEVGAWRLVSRLGRVLAATPPSKRPHGYVDVFGPAFMALSNLDAYSDIVAALGRVGEPADAPLGPVNEHRFDMVMAEAIDPRNNLDRKIMVELTLCMRAQPSYGPHCAPAISQALERAGLGWAPLAAGLLPPPGVVSRALKLPPRCSYPGCCTLDGDSEAGAGQLSRCQGRCGGAVAYCGRACQKADWGEGHKAKCGK</sequence>
<dbReference type="EC" id="2.7.1.182" evidence="15"/>
<dbReference type="PANTHER" id="PTHR32523">
    <property type="entry name" value="PHYTOL KINASE 1, CHLOROPLASTIC"/>
    <property type="match status" value="1"/>
</dbReference>
<comment type="pathway">
    <text evidence="14">Cofactor biosynthesis; tocopherol biosynthesis.</text>
</comment>
<evidence type="ECO:0000256" key="9">
    <source>
        <dbReference type="ARBA" id="ARBA00022777"/>
    </source>
</evidence>
<feature type="region of interest" description="Disordered" evidence="17">
    <location>
        <begin position="314"/>
        <end position="356"/>
    </location>
</feature>
<dbReference type="Gene3D" id="6.10.140.2220">
    <property type="match status" value="1"/>
</dbReference>
<name>A0A836BXF0_9CHLO</name>
<evidence type="ECO:0000256" key="17">
    <source>
        <dbReference type="SAM" id="MobiDB-lite"/>
    </source>
</evidence>
<evidence type="ECO:0000256" key="8">
    <source>
        <dbReference type="ARBA" id="ARBA00022771"/>
    </source>
</evidence>
<evidence type="ECO:0000256" key="16">
    <source>
        <dbReference type="ARBA" id="ARBA00048889"/>
    </source>
</evidence>